<evidence type="ECO:0000313" key="1">
    <source>
        <dbReference type="EMBL" id="KAI0058503.1"/>
    </source>
</evidence>
<organism evidence="1 2">
    <name type="scientific">Artomyces pyxidatus</name>
    <dbReference type="NCBI Taxonomy" id="48021"/>
    <lineage>
        <taxon>Eukaryota</taxon>
        <taxon>Fungi</taxon>
        <taxon>Dikarya</taxon>
        <taxon>Basidiomycota</taxon>
        <taxon>Agaricomycotina</taxon>
        <taxon>Agaricomycetes</taxon>
        <taxon>Russulales</taxon>
        <taxon>Auriscalpiaceae</taxon>
        <taxon>Artomyces</taxon>
    </lineage>
</organism>
<reference evidence="1" key="2">
    <citation type="journal article" date="2022" name="New Phytol.">
        <title>Evolutionary transition to the ectomycorrhizal habit in the genomes of a hyperdiverse lineage of mushroom-forming fungi.</title>
        <authorList>
            <person name="Looney B."/>
            <person name="Miyauchi S."/>
            <person name="Morin E."/>
            <person name="Drula E."/>
            <person name="Courty P.E."/>
            <person name="Kohler A."/>
            <person name="Kuo A."/>
            <person name="LaButti K."/>
            <person name="Pangilinan J."/>
            <person name="Lipzen A."/>
            <person name="Riley R."/>
            <person name="Andreopoulos W."/>
            <person name="He G."/>
            <person name="Johnson J."/>
            <person name="Nolan M."/>
            <person name="Tritt A."/>
            <person name="Barry K.W."/>
            <person name="Grigoriev I.V."/>
            <person name="Nagy L.G."/>
            <person name="Hibbett D."/>
            <person name="Henrissat B."/>
            <person name="Matheny P.B."/>
            <person name="Labbe J."/>
            <person name="Martin F.M."/>
        </authorList>
    </citation>
    <scope>NUCLEOTIDE SEQUENCE</scope>
    <source>
        <strain evidence="1">HHB10654</strain>
    </source>
</reference>
<dbReference type="Proteomes" id="UP000814140">
    <property type="component" value="Unassembled WGS sequence"/>
</dbReference>
<gene>
    <name evidence="1" type="ORF">BV25DRAFT_1891156</name>
</gene>
<comment type="caution">
    <text evidence="1">The sequence shown here is derived from an EMBL/GenBank/DDBJ whole genome shotgun (WGS) entry which is preliminary data.</text>
</comment>
<evidence type="ECO:0000313" key="2">
    <source>
        <dbReference type="Proteomes" id="UP000814140"/>
    </source>
</evidence>
<protein>
    <submittedName>
        <fullName evidence="1">Uncharacterized protein</fullName>
    </submittedName>
</protein>
<reference evidence="1" key="1">
    <citation type="submission" date="2021-03" db="EMBL/GenBank/DDBJ databases">
        <authorList>
            <consortium name="DOE Joint Genome Institute"/>
            <person name="Ahrendt S."/>
            <person name="Looney B.P."/>
            <person name="Miyauchi S."/>
            <person name="Morin E."/>
            <person name="Drula E."/>
            <person name="Courty P.E."/>
            <person name="Chicoki N."/>
            <person name="Fauchery L."/>
            <person name="Kohler A."/>
            <person name="Kuo A."/>
            <person name="Labutti K."/>
            <person name="Pangilinan J."/>
            <person name="Lipzen A."/>
            <person name="Riley R."/>
            <person name="Andreopoulos W."/>
            <person name="He G."/>
            <person name="Johnson J."/>
            <person name="Barry K.W."/>
            <person name="Grigoriev I.V."/>
            <person name="Nagy L."/>
            <person name="Hibbett D."/>
            <person name="Henrissat B."/>
            <person name="Matheny P.B."/>
            <person name="Labbe J."/>
            <person name="Martin F."/>
        </authorList>
    </citation>
    <scope>NUCLEOTIDE SEQUENCE</scope>
    <source>
        <strain evidence="1">HHB10654</strain>
    </source>
</reference>
<accession>A0ACB8SQM7</accession>
<proteinExistence type="predicted"/>
<dbReference type="EMBL" id="MU277234">
    <property type="protein sequence ID" value="KAI0058503.1"/>
    <property type="molecule type" value="Genomic_DNA"/>
</dbReference>
<keyword evidence="2" id="KW-1185">Reference proteome</keyword>
<name>A0ACB8SQM7_9AGAM</name>
<sequence>MDTPQQPMPESARQSFMNTVLNNPGTQNPTTLATMAQNATSGEREEDDKVQAESIASADRSQDKRDIDMDTASALESEVEDLGKPIKDALQDAMDEGFDFLGTYAVSTVYTSAHNPCLAIDGFGIVGLPLSVPEALRLRSVCNRAPFGKGQRTVIDTEVRDTWELDPSSIHFANPHWEPWVLDTVLRSVCTGLGVATNASLPRCELYKLLLYETGSHFHAHQDTEKANGMFATIVIVLPSQFEGGQVHVSHGVQHKVFDTSAVSAFATSTLSWYTDVVHEVKPVTSGYRLALSYNVIHAAPSPVPRLPGLDAPMQALERVLRAWRHADHIGADSGGEPPPEKLAHILHHQYSHANLSFHQLKGSDAALVLGLRDISDRLGFRVALGSLSYKEYGHAEDHGPPRRRYGRGYYDSSDYGEDDDEDDVTMAAVEETECSVQLISGPNGEHLGDKQTLDIEELMADEDYFNNESPDDEEYEGYQGNGAGSLEYFYHRTVLLIWPESKNISVVTSLGGREAAIASLSSVVSATPTSSELGMVDVALSVPSQSAARAVADVALRWHDPDMWRRAVSTCRAGSNIDILEETRLVNAYRAFGFQVVSATLEHVLANSTSTAARLKLIDAIQALNHPTEPIAHAPDSWITAKRAQVLSTLKKPDVNDVLPIVSTAWSLGGLGQLRDVVLPQLIAYYLHPDLWKSLIREIQQIESSDNDSRFDGWVQPVFEAVKPMYEAFNVIFISPQSHCALFSFERSLLLTSSNAACFKFINQIASLVPSQIQFMQWCAHARAALLASLKAPSLSDVAPIVSNVHDLGGLPLLRDVVLLQLKAHNLPYDWWKAMLRELQHAESLGSECRLHGWADLLFPVVKPIFEQVLSETTLNVGRFRLIEEVEKIAPSKALFRDWCTERRQWALESLTAPSYADVPVFVQLQRRQQNFLSDVLLPKLRTAQFTPDLWLPLLEELCLLSTTAEETLPQDWKQLVLDGMSGPLHKFIAAFATNEERFVQLDSLARSVSGQAVLADFVRDQQCAALHDLRRPTSQDMDRLIRALANDSSYGPTSLLPQLTKLGCPLDFWKELIRNVHSRATSFVKLDWTSDGVNTFIGSLVKAAIDQTSITANLKPIPPPAPAYSYLRTYSTSTASPTSTVFTTVKELLTLCIETGNKNLASDVFQKVFAVCRNKLSVEHTLVPLLPEVRSVLKSHHVSPDVSPFDDFFRQAMTAYAVGFLGPKPSNRAISWKGALSPCACADCQKVNTLLSSSNPEVTLRVPEKRRNHVQAELSRFPGFTMTTIRTGSPYGLHIKKSPTFTEIGVWKMRSADGIRLLGTIGDEATLQKMWSVQPGGLEMMRKALLGEPLPPAVGDSIAAASSATSTSAAVSVAAATTALHQRNITGAPGLHHSTSAGGTPAPSMVPQKRKNIVTQVDIDLTLEDD</sequence>